<evidence type="ECO:0000313" key="8">
    <source>
        <dbReference type="EMBL" id="BBF91405.1"/>
    </source>
</evidence>
<organism evidence="8 9">
    <name type="scientific">Blastochloris tepida</name>
    <dbReference type="NCBI Taxonomy" id="2233851"/>
    <lineage>
        <taxon>Bacteria</taxon>
        <taxon>Pseudomonadati</taxon>
        <taxon>Pseudomonadota</taxon>
        <taxon>Alphaproteobacteria</taxon>
        <taxon>Hyphomicrobiales</taxon>
        <taxon>Blastochloridaceae</taxon>
        <taxon>Blastochloris</taxon>
    </lineage>
</organism>
<evidence type="ECO:0000256" key="6">
    <source>
        <dbReference type="SAM" id="Phobius"/>
    </source>
</evidence>
<dbReference type="Pfam" id="PF04932">
    <property type="entry name" value="Wzy_C"/>
    <property type="match status" value="1"/>
</dbReference>
<dbReference type="GO" id="GO:0016020">
    <property type="term" value="C:membrane"/>
    <property type="evidence" value="ECO:0007669"/>
    <property type="project" value="UniProtKB-SubCell"/>
</dbReference>
<feature type="transmembrane region" description="Helical" evidence="6">
    <location>
        <begin position="426"/>
        <end position="445"/>
    </location>
</feature>
<protein>
    <recommendedName>
        <fullName evidence="7">O-antigen ligase-related domain-containing protein</fullName>
    </recommendedName>
</protein>
<evidence type="ECO:0000259" key="7">
    <source>
        <dbReference type="Pfam" id="PF04932"/>
    </source>
</evidence>
<keyword evidence="2 6" id="KW-0812">Transmembrane</keyword>
<feature type="transmembrane region" description="Helical" evidence="6">
    <location>
        <begin position="228"/>
        <end position="247"/>
    </location>
</feature>
<feature type="transmembrane region" description="Helical" evidence="6">
    <location>
        <begin position="371"/>
        <end position="390"/>
    </location>
</feature>
<keyword evidence="3 6" id="KW-1133">Transmembrane helix</keyword>
<evidence type="ECO:0000256" key="4">
    <source>
        <dbReference type="ARBA" id="ARBA00023136"/>
    </source>
</evidence>
<feature type="region of interest" description="Disordered" evidence="5">
    <location>
        <begin position="450"/>
        <end position="481"/>
    </location>
</feature>
<evidence type="ECO:0000256" key="2">
    <source>
        <dbReference type="ARBA" id="ARBA00022692"/>
    </source>
</evidence>
<dbReference type="InterPro" id="IPR007016">
    <property type="entry name" value="O-antigen_ligase-rel_domated"/>
</dbReference>
<dbReference type="PANTHER" id="PTHR37422:SF23">
    <property type="entry name" value="TEICHURONIC ACID BIOSYNTHESIS PROTEIN TUAE"/>
    <property type="match status" value="1"/>
</dbReference>
<evidence type="ECO:0000313" key="9">
    <source>
        <dbReference type="Proteomes" id="UP000266934"/>
    </source>
</evidence>
<feature type="transmembrane region" description="Helical" evidence="6">
    <location>
        <begin position="108"/>
        <end position="130"/>
    </location>
</feature>
<dbReference type="Proteomes" id="UP000266934">
    <property type="component" value="Chromosome"/>
</dbReference>
<feature type="transmembrane region" description="Helical" evidence="6">
    <location>
        <begin position="402"/>
        <end position="420"/>
    </location>
</feature>
<dbReference type="PANTHER" id="PTHR37422">
    <property type="entry name" value="TEICHURONIC ACID BIOSYNTHESIS PROTEIN TUAE"/>
    <property type="match status" value="1"/>
</dbReference>
<feature type="transmembrane region" description="Helical" evidence="6">
    <location>
        <begin position="25"/>
        <end position="42"/>
    </location>
</feature>
<feature type="compositionally biased region" description="Basic and acidic residues" evidence="5">
    <location>
        <begin position="452"/>
        <end position="469"/>
    </location>
</feature>
<name>A0A348FVS2_9HYPH</name>
<dbReference type="RefSeq" id="WP_126396597.1">
    <property type="nucleotide sequence ID" value="NZ_AP018907.1"/>
</dbReference>
<dbReference type="KEGG" id="blag:BLTE_00900"/>
<comment type="subcellular location">
    <subcellularLocation>
        <location evidence="1">Membrane</location>
        <topology evidence="1">Multi-pass membrane protein</topology>
    </subcellularLocation>
</comment>
<accession>A0A348FVS2</accession>
<feature type="transmembrane region" description="Helical" evidence="6">
    <location>
        <begin position="54"/>
        <end position="75"/>
    </location>
</feature>
<reference evidence="8 9" key="1">
    <citation type="submission" date="2018-08" db="EMBL/GenBank/DDBJ databases">
        <title>Complete genome sequencing of Blastochloris tepida GI.</title>
        <authorList>
            <person name="Tsukatani Y."/>
            <person name="Mori H."/>
        </authorList>
    </citation>
    <scope>NUCLEOTIDE SEQUENCE [LARGE SCALE GENOMIC DNA]</scope>
    <source>
        <strain evidence="8 9">GI</strain>
    </source>
</reference>
<feature type="transmembrane region" description="Helical" evidence="6">
    <location>
        <begin position="142"/>
        <end position="167"/>
    </location>
</feature>
<dbReference type="OrthoDB" id="4391260at2"/>
<evidence type="ECO:0000256" key="1">
    <source>
        <dbReference type="ARBA" id="ARBA00004141"/>
    </source>
</evidence>
<proteinExistence type="predicted"/>
<keyword evidence="9" id="KW-1185">Reference proteome</keyword>
<feature type="transmembrane region" description="Helical" evidence="6">
    <location>
        <begin position="253"/>
        <end position="270"/>
    </location>
</feature>
<feature type="transmembrane region" description="Helical" evidence="6">
    <location>
        <begin position="277"/>
        <end position="295"/>
    </location>
</feature>
<keyword evidence="4 6" id="KW-0472">Membrane</keyword>
<sequence length="481" mass="51295">MSRLSHAALYTVVALAPLPFGSNEPLWVALWIVLLAVSLAFADYRRLRATHLALLAPMLIAAGVYGLVVALQSAALPGLLPDYPLHERVAPLLGGAAPAPVPTATRDLPWLAIGPAAAAFMAFLAGFVAATDRDRAVRLMKVVAFASIAYALYGLLMMIVDPQMLLWRERPSYSGRMTGTFVNPNTAATFFGMGAVIWATLVCVRIRRHLPEDRADLTDVLRLGFSRLPREITQPTLALLICLGAVLATGSRAGSLLTLLAVAVAVLLSFQRELKGASPGLAAVAAAAAVGVAAVEMWGGMLEQRIQQGGVMDFSRLLIFQSSAEIIADHPWWGTGLGTFATVFPAYRPDQFIFGIVDRAHNTPLEVAVELGLPAAGAVVLACLTTLALIYRGALTRRRDRALPIAGAAVATLTFLHALVDFHLQTAGFFLPFWAILGAALAQSISSMPEMQHGRSGEGGREPRPRDIRSAAARPEVALHR</sequence>
<dbReference type="EMBL" id="AP018907">
    <property type="protein sequence ID" value="BBF91405.1"/>
    <property type="molecule type" value="Genomic_DNA"/>
</dbReference>
<feature type="transmembrane region" description="Helical" evidence="6">
    <location>
        <begin position="187"/>
        <end position="207"/>
    </location>
</feature>
<dbReference type="AlphaFoldDB" id="A0A348FVS2"/>
<dbReference type="InterPro" id="IPR051533">
    <property type="entry name" value="WaaL-like"/>
</dbReference>
<evidence type="ECO:0000256" key="3">
    <source>
        <dbReference type="ARBA" id="ARBA00022989"/>
    </source>
</evidence>
<evidence type="ECO:0000256" key="5">
    <source>
        <dbReference type="SAM" id="MobiDB-lite"/>
    </source>
</evidence>
<feature type="domain" description="O-antigen ligase-related" evidence="7">
    <location>
        <begin position="237"/>
        <end position="377"/>
    </location>
</feature>
<gene>
    <name evidence="8" type="ORF">BLTE_00900</name>
</gene>